<feature type="compositionally biased region" description="Acidic residues" evidence="1">
    <location>
        <begin position="440"/>
        <end position="453"/>
    </location>
</feature>
<dbReference type="AlphaFoldDB" id="A0A2S8GHR3"/>
<organism evidence="3 4">
    <name type="scientific">Blastopirellula marina</name>
    <dbReference type="NCBI Taxonomy" id="124"/>
    <lineage>
        <taxon>Bacteria</taxon>
        <taxon>Pseudomonadati</taxon>
        <taxon>Planctomycetota</taxon>
        <taxon>Planctomycetia</taxon>
        <taxon>Pirellulales</taxon>
        <taxon>Pirellulaceae</taxon>
        <taxon>Blastopirellula</taxon>
    </lineage>
</organism>
<sequence length="462" mass="50325">MQARLTTLWDQSRASFWFVPSMFLVVGIMFGFALPMLDLEIDFSKYESIWLQTTTDGSRSVLSTIAGSMVTVAGVVFSLTMVTLSIASGQYGTRVLRSLMEDNTAQVAMGSLLATSVYCFLVLRTLQDRDQYVPVLSVNAAIVAAIACLIILIYFVHNVASEIQAPRIVEALGTDLNASIERLYPEEIGQALPEAARLTDDPIEKFRRDSVTVDTKAEGYLQGIDVATLLSAAKSHDVIIEMRKRPGDFITVGDAIADVGPAGKSNDGLARTIRETLIVGTSRTPRQDVNCAVHELVQVAIRALSPAVNDSFTAMNSIDRLGAALCRLALREIPSPYRYDEEEQLRVIARPCGFGEVLGAAFNQIRQCGEGSGATTLRLLEALTTVAARVSRGEDKEAIEDQLQMIDRASRENFADETALAVILKQIERTRQRMTREPEEAQNDADEADDGPEDVPTGGANG</sequence>
<feature type="region of interest" description="Disordered" evidence="1">
    <location>
        <begin position="429"/>
        <end position="462"/>
    </location>
</feature>
<keyword evidence="2" id="KW-1133">Transmembrane helix</keyword>
<comment type="caution">
    <text evidence="3">The sequence shown here is derived from an EMBL/GenBank/DDBJ whole genome shotgun (WGS) entry which is preliminary data.</text>
</comment>
<keyword evidence="2" id="KW-0472">Membrane</keyword>
<gene>
    <name evidence="3" type="ORF">C5Y93_20800</name>
</gene>
<accession>A0A2S8GHR3</accession>
<dbReference type="Proteomes" id="UP000237819">
    <property type="component" value="Unassembled WGS sequence"/>
</dbReference>
<feature type="transmembrane region" description="Helical" evidence="2">
    <location>
        <begin position="60"/>
        <end position="84"/>
    </location>
</feature>
<reference evidence="3 4" key="1">
    <citation type="submission" date="2018-02" db="EMBL/GenBank/DDBJ databases">
        <title>Comparative genomes isolates from brazilian mangrove.</title>
        <authorList>
            <person name="Araujo J.E."/>
            <person name="Taketani R.G."/>
            <person name="Silva M.C.P."/>
            <person name="Loureco M.V."/>
            <person name="Andreote F.D."/>
        </authorList>
    </citation>
    <scope>NUCLEOTIDE SEQUENCE [LARGE SCALE GENOMIC DNA]</scope>
    <source>
        <strain evidence="3 4">Nap-Phe MGV</strain>
    </source>
</reference>
<dbReference type="EMBL" id="PUHZ01000021">
    <property type="protein sequence ID" value="PQO43983.1"/>
    <property type="molecule type" value="Genomic_DNA"/>
</dbReference>
<proteinExistence type="predicted"/>
<protein>
    <submittedName>
        <fullName evidence="3">DUF2254 domain-containing protein</fullName>
    </submittedName>
</protein>
<name>A0A2S8GHR3_9BACT</name>
<dbReference type="Pfam" id="PF10011">
    <property type="entry name" value="DUF2254"/>
    <property type="match status" value="1"/>
</dbReference>
<evidence type="ECO:0000256" key="2">
    <source>
        <dbReference type="SAM" id="Phobius"/>
    </source>
</evidence>
<evidence type="ECO:0000313" key="3">
    <source>
        <dbReference type="EMBL" id="PQO43983.1"/>
    </source>
</evidence>
<evidence type="ECO:0000313" key="4">
    <source>
        <dbReference type="Proteomes" id="UP000237819"/>
    </source>
</evidence>
<keyword evidence="2" id="KW-0812">Transmembrane</keyword>
<dbReference type="OrthoDB" id="2955631at2"/>
<dbReference type="InterPro" id="IPR018723">
    <property type="entry name" value="DUF2254_membrane"/>
</dbReference>
<feature type="transmembrane region" description="Helical" evidence="2">
    <location>
        <begin position="16"/>
        <end position="39"/>
    </location>
</feature>
<feature type="transmembrane region" description="Helical" evidence="2">
    <location>
        <begin position="135"/>
        <end position="156"/>
    </location>
</feature>
<dbReference type="RefSeq" id="WP_105337383.1">
    <property type="nucleotide sequence ID" value="NZ_PUHZ01000021.1"/>
</dbReference>
<evidence type="ECO:0000256" key="1">
    <source>
        <dbReference type="SAM" id="MobiDB-lite"/>
    </source>
</evidence>
<feature type="transmembrane region" description="Helical" evidence="2">
    <location>
        <begin position="104"/>
        <end position="123"/>
    </location>
</feature>
<feature type="compositionally biased region" description="Basic and acidic residues" evidence="1">
    <location>
        <begin position="429"/>
        <end position="439"/>
    </location>
</feature>